<dbReference type="RefSeq" id="WP_267645539.1">
    <property type="nucleotide sequence ID" value="NZ_JANHGR010000001.1"/>
</dbReference>
<feature type="transmembrane region" description="Helical" evidence="1">
    <location>
        <begin position="7"/>
        <end position="34"/>
    </location>
</feature>
<proteinExistence type="predicted"/>
<dbReference type="AlphaFoldDB" id="A0ABD6BNT5"/>
<sequence>MSTRKTALGVVVGATVTVIGAVPTAALLPLVGLLVDRAIGSGLSPWLFVLPLLGWPAVGGGVAAAVRGGGRGVSIAGGGLAGALGCAALGAVAGAFLFVLLAGMTPSHAGTVPVAELSATSVGYGAGGGALVGVGLGAGGGIGAHYLRKGMSDSGADD</sequence>
<evidence type="ECO:0000313" key="3">
    <source>
        <dbReference type="Proteomes" id="UP001597139"/>
    </source>
</evidence>
<evidence type="ECO:0000313" key="2">
    <source>
        <dbReference type="EMBL" id="MFD1566269.1"/>
    </source>
</evidence>
<accession>A0ABD6BNT5</accession>
<feature type="transmembrane region" description="Helical" evidence="1">
    <location>
        <begin position="46"/>
        <end position="66"/>
    </location>
</feature>
<reference evidence="2 3" key="1">
    <citation type="journal article" date="2019" name="Int. J. Syst. Evol. Microbiol.">
        <title>The Global Catalogue of Microorganisms (GCM) 10K type strain sequencing project: providing services to taxonomists for standard genome sequencing and annotation.</title>
        <authorList>
            <consortium name="The Broad Institute Genomics Platform"/>
            <consortium name="The Broad Institute Genome Sequencing Center for Infectious Disease"/>
            <person name="Wu L."/>
            <person name="Ma J."/>
        </authorList>
    </citation>
    <scope>NUCLEOTIDE SEQUENCE [LARGE SCALE GENOMIC DNA]</scope>
    <source>
        <strain evidence="2 3">CGMCC 1.12859</strain>
    </source>
</reference>
<dbReference type="Proteomes" id="UP001597139">
    <property type="component" value="Unassembled WGS sequence"/>
</dbReference>
<dbReference type="EMBL" id="JBHUCZ010000001">
    <property type="protein sequence ID" value="MFD1566269.1"/>
    <property type="molecule type" value="Genomic_DNA"/>
</dbReference>
<comment type="caution">
    <text evidence="2">The sequence shown here is derived from an EMBL/GenBank/DDBJ whole genome shotgun (WGS) entry which is preliminary data.</text>
</comment>
<feature type="transmembrane region" description="Helical" evidence="1">
    <location>
        <begin position="122"/>
        <end position="147"/>
    </location>
</feature>
<gene>
    <name evidence="2" type="ORF">ACFSAU_02085</name>
</gene>
<keyword evidence="1" id="KW-1133">Transmembrane helix</keyword>
<name>A0ABD6BNT5_9EURY</name>
<keyword evidence="1" id="KW-0472">Membrane</keyword>
<keyword evidence="3" id="KW-1185">Reference proteome</keyword>
<protein>
    <submittedName>
        <fullName evidence="2">Uncharacterized protein</fullName>
    </submittedName>
</protein>
<feature type="transmembrane region" description="Helical" evidence="1">
    <location>
        <begin position="78"/>
        <end position="102"/>
    </location>
</feature>
<organism evidence="2 3">
    <name type="scientific">Halolamina litorea</name>
    <dbReference type="NCBI Taxonomy" id="1515593"/>
    <lineage>
        <taxon>Archaea</taxon>
        <taxon>Methanobacteriati</taxon>
        <taxon>Methanobacteriota</taxon>
        <taxon>Stenosarchaea group</taxon>
        <taxon>Halobacteria</taxon>
        <taxon>Halobacteriales</taxon>
        <taxon>Haloferacaceae</taxon>
    </lineage>
</organism>
<evidence type="ECO:0000256" key="1">
    <source>
        <dbReference type="SAM" id="Phobius"/>
    </source>
</evidence>
<keyword evidence="1" id="KW-0812">Transmembrane</keyword>